<dbReference type="Gene3D" id="2.40.160.130">
    <property type="entry name" value="Capsule assembly protein Wzi"/>
    <property type="match status" value="1"/>
</dbReference>
<keyword evidence="3" id="KW-1185">Reference proteome</keyword>
<protein>
    <recommendedName>
        <fullName evidence="4">Capsule assembly protein Wzi</fullName>
    </recommendedName>
</protein>
<dbReference type="InterPro" id="IPR038636">
    <property type="entry name" value="Wzi_sf"/>
</dbReference>
<keyword evidence="1" id="KW-0732">Signal</keyword>
<feature type="chain" id="PRO_5011446982" description="Capsule assembly protein Wzi" evidence="1">
    <location>
        <begin position="20"/>
        <end position="570"/>
    </location>
</feature>
<proteinExistence type="predicted"/>
<dbReference type="OrthoDB" id="9808260at2"/>
<evidence type="ECO:0000313" key="3">
    <source>
        <dbReference type="Proteomes" id="UP000199513"/>
    </source>
</evidence>
<dbReference type="RefSeq" id="WP_091542558.1">
    <property type="nucleotide sequence ID" value="NZ_FONY01000010.1"/>
</dbReference>
<dbReference type="EMBL" id="FONY01000010">
    <property type="protein sequence ID" value="SFE93615.1"/>
    <property type="molecule type" value="Genomic_DNA"/>
</dbReference>
<evidence type="ECO:0000256" key="1">
    <source>
        <dbReference type="SAM" id="SignalP"/>
    </source>
</evidence>
<gene>
    <name evidence="2" type="ORF">SAMN04488541_101079</name>
</gene>
<sequence>MKKIFLLAFSFLYIFHLQAQSTFVPFNTDYYHLVDRYEIKKGSFAEHLFTAMKPYSRKGVAALADSMILKQGLSQVDRFNLIYLLNDNSEWADSLDNKSKKAIWNRFYKTKADLFRLKDNDLDTSKDFDFHLNPVLHLSVGNDGNSQKRPFTNTRGAEIRGMIARRLGFYSYIAENQAIFPFYAQQFITDFQAVPYEGFWKTYKDPTGTSITNGVDFLTARGYISFDIIKKYVSLQFGYDKNAYGVGYRSLQLSDFANNYTFLKLNTKIWKFNYSNLYTQMFSESSGTNRLYPKKYVMFHHLSLNLTDNLNFGFFESIAYGRDDLYRDDTFELAYLNPIIFYRSLEQNMGSQDNSIAGIDFKWNFLKQFQLYGQLVIDELVISEVRAGNGWWANKQAWQLGFKYIDVLNIPNLDLQVELNTVRPFTYTHFDKPRLSNYTHFSQPLAHPLGANFREILAILRYQPIPKLSLTAKVFSTKMGRDWDGKNWGSDILLDNTTKELEYGNRVGQGVATNLTFIDLTASYQLKHNLFIDLKQVIRNQQTDFASRNYNTNYTALSLRLNIQQRLHEF</sequence>
<dbReference type="AlphaFoldDB" id="A0A1I2EL71"/>
<dbReference type="Proteomes" id="UP000199513">
    <property type="component" value="Unassembled WGS sequence"/>
</dbReference>
<evidence type="ECO:0008006" key="4">
    <source>
        <dbReference type="Google" id="ProtNLM"/>
    </source>
</evidence>
<evidence type="ECO:0000313" key="2">
    <source>
        <dbReference type="EMBL" id="SFE93615.1"/>
    </source>
</evidence>
<organism evidence="2 3">
    <name type="scientific">Thermoflexibacter ruber</name>
    <dbReference type="NCBI Taxonomy" id="1003"/>
    <lineage>
        <taxon>Bacteria</taxon>
        <taxon>Pseudomonadati</taxon>
        <taxon>Bacteroidota</taxon>
        <taxon>Cytophagia</taxon>
        <taxon>Cytophagales</taxon>
        <taxon>Thermoflexibacteraceae</taxon>
        <taxon>Thermoflexibacter</taxon>
    </lineage>
</organism>
<dbReference type="STRING" id="1003.SAMN04488541_101079"/>
<feature type="signal peptide" evidence="1">
    <location>
        <begin position="1"/>
        <end position="19"/>
    </location>
</feature>
<name>A0A1I2EL71_9BACT</name>
<accession>A0A1I2EL71</accession>
<reference evidence="2 3" key="1">
    <citation type="submission" date="2016-10" db="EMBL/GenBank/DDBJ databases">
        <authorList>
            <person name="de Groot N.N."/>
        </authorList>
    </citation>
    <scope>NUCLEOTIDE SEQUENCE [LARGE SCALE GENOMIC DNA]</scope>
    <source>
        <strain>GEY</strain>
        <strain evidence="3">DSM 9560</strain>
    </source>
</reference>